<dbReference type="Proteomes" id="UP000886076">
    <property type="component" value="Unassembled WGS sequence"/>
</dbReference>
<evidence type="ECO:0000313" key="2">
    <source>
        <dbReference type="EMBL" id="MBE9391497.1"/>
    </source>
</evidence>
<evidence type="ECO:0000313" key="1">
    <source>
        <dbReference type="EMBL" id="HEW63642.1"/>
    </source>
</evidence>
<comment type="caution">
    <text evidence="1">The sequence shown here is derived from an EMBL/GenBank/DDBJ whole genome shotgun (WGS) entry which is preliminary data.</text>
</comment>
<dbReference type="EMBL" id="DSFH01000020">
    <property type="protein sequence ID" value="HEW63642.1"/>
    <property type="molecule type" value="Genomic_DNA"/>
</dbReference>
<reference evidence="1" key="1">
    <citation type="journal article" date="2020" name="mSystems">
        <title>Genome- and Community-Level Interaction Insights into Carbon Utilization and Element Cycling Functions of Hydrothermarchaeota in Hydrothermal Sediment.</title>
        <authorList>
            <person name="Zhou Z."/>
            <person name="Liu Y."/>
            <person name="Xu W."/>
            <person name="Pan J."/>
            <person name="Luo Z.H."/>
            <person name="Li M."/>
        </authorList>
    </citation>
    <scope>NUCLEOTIDE SEQUENCE [LARGE SCALE GENOMIC DNA]</scope>
    <source>
        <strain evidence="1">SpSt-1261</strain>
    </source>
</reference>
<dbReference type="Pfam" id="PF09895">
    <property type="entry name" value="DUF2122"/>
    <property type="match status" value="1"/>
</dbReference>
<gene>
    <name evidence="1" type="ORF">ENO39_01085</name>
    <name evidence="2" type="ORF">IOK49_05350</name>
</gene>
<dbReference type="EMBL" id="JADEZV010000003">
    <property type="protein sequence ID" value="MBE9391497.1"/>
    <property type="molecule type" value="Genomic_DNA"/>
</dbReference>
<proteinExistence type="predicted"/>
<sequence>MVEIVVGLHDISSTYRLSDFFKTVQAYKKFINTFAISRVTGAAAQYGIAEISKALFKSNVNFLILQDIGDFLQFFQGYKIFQFTQAYGVEFKSLEQLGLKDNDRILLIFSGNDVGFGKNELLPNATYLKISGIEKELPPQVEFGIFMSMLAKNILIS</sequence>
<accession>A0A7C2VQ53</accession>
<dbReference type="RefSeq" id="WP_014558096.1">
    <property type="nucleotide sequence ID" value="NZ_DSFH01000020.1"/>
</dbReference>
<dbReference type="GeneID" id="12450049"/>
<evidence type="ECO:0008006" key="3">
    <source>
        <dbReference type="Google" id="ProtNLM"/>
    </source>
</evidence>
<dbReference type="AlphaFoldDB" id="A0A7C2VQ53"/>
<protein>
    <recommendedName>
        <fullName evidence="3">Exonuclease</fullName>
    </recommendedName>
</protein>
<organism evidence="1">
    <name type="scientific">Fervidicoccus fontis</name>
    <dbReference type="NCBI Taxonomy" id="683846"/>
    <lineage>
        <taxon>Archaea</taxon>
        <taxon>Thermoproteota</taxon>
        <taxon>Thermoprotei</taxon>
        <taxon>Fervidicoccales</taxon>
        <taxon>Fervidicoccaceae</taxon>
        <taxon>Fervidicoccus</taxon>
    </lineage>
</organism>
<dbReference type="Proteomes" id="UP000652307">
    <property type="component" value="Unassembled WGS sequence"/>
</dbReference>
<name>A0A7C2VQ53_9CREN</name>
<reference evidence="2" key="2">
    <citation type="submission" date="2020-10" db="EMBL/GenBank/DDBJ databases">
        <title>Fervidococcus fontis strain 3639Fd - the first crenarchaeon capable of growth on lipids.</title>
        <authorList>
            <person name="Kochetkova T.V."/>
            <person name="Elcheninov A.G."/>
            <person name="Toschakov S.V."/>
            <person name="Kublanov I.V."/>
        </authorList>
    </citation>
    <scope>NUCLEOTIDE SEQUENCE</scope>
    <source>
        <strain evidence="2">3639Fd</strain>
    </source>
</reference>
<dbReference type="InterPro" id="IPR018665">
    <property type="entry name" value="DUF2122_RecB-nuclease-rel"/>
</dbReference>